<reference evidence="17 18" key="1">
    <citation type="submission" date="2024-04" db="EMBL/GenBank/DDBJ databases">
        <title>draft genome sequnece of Paenibacillus filicis.</title>
        <authorList>
            <person name="Kim D.-U."/>
        </authorList>
    </citation>
    <scope>NUCLEOTIDE SEQUENCE [LARGE SCALE GENOMIC DNA]</scope>
    <source>
        <strain evidence="17 18">KACC14197</strain>
    </source>
</reference>
<dbReference type="PRINTS" id="PR00344">
    <property type="entry name" value="BCTRLSENSOR"/>
</dbReference>
<feature type="domain" description="HAMP" evidence="16">
    <location>
        <begin position="176"/>
        <end position="231"/>
    </location>
</feature>
<keyword evidence="12" id="KW-0902">Two-component regulatory system</keyword>
<keyword evidence="9" id="KW-0418">Kinase</keyword>
<dbReference type="SMART" id="SM00387">
    <property type="entry name" value="HATPase_c"/>
    <property type="match status" value="1"/>
</dbReference>
<evidence type="ECO:0000256" key="10">
    <source>
        <dbReference type="ARBA" id="ARBA00022840"/>
    </source>
</evidence>
<evidence type="ECO:0000259" key="16">
    <source>
        <dbReference type="PROSITE" id="PS50885"/>
    </source>
</evidence>
<dbReference type="SMART" id="SM00304">
    <property type="entry name" value="HAMP"/>
    <property type="match status" value="1"/>
</dbReference>
<dbReference type="SMART" id="SM00388">
    <property type="entry name" value="HisKA"/>
    <property type="match status" value="1"/>
</dbReference>
<keyword evidence="10 17" id="KW-0067">ATP-binding</keyword>
<comment type="caution">
    <text evidence="17">The sequence shown here is derived from an EMBL/GenBank/DDBJ whole genome shotgun (WGS) entry which is preliminary data.</text>
</comment>
<dbReference type="RefSeq" id="WP_341415499.1">
    <property type="nucleotide sequence ID" value="NZ_JBBPCC010000006.1"/>
</dbReference>
<dbReference type="SUPFAM" id="SSF55874">
    <property type="entry name" value="ATPase domain of HSP90 chaperone/DNA topoisomerase II/histidine kinase"/>
    <property type="match status" value="1"/>
</dbReference>
<dbReference type="SUPFAM" id="SSF158472">
    <property type="entry name" value="HAMP domain-like"/>
    <property type="match status" value="1"/>
</dbReference>
<dbReference type="Pfam" id="PF00672">
    <property type="entry name" value="HAMP"/>
    <property type="match status" value="1"/>
</dbReference>
<evidence type="ECO:0000256" key="8">
    <source>
        <dbReference type="ARBA" id="ARBA00022741"/>
    </source>
</evidence>
<dbReference type="PANTHER" id="PTHR45436:SF5">
    <property type="entry name" value="SENSOR HISTIDINE KINASE TRCS"/>
    <property type="match status" value="1"/>
</dbReference>
<accession>A0ABU9DK24</accession>
<protein>
    <recommendedName>
        <fullName evidence="3">histidine kinase</fullName>
        <ecNumber evidence="3">2.7.13.3</ecNumber>
    </recommendedName>
</protein>
<dbReference type="Pfam" id="PF02518">
    <property type="entry name" value="HATPase_c"/>
    <property type="match status" value="1"/>
</dbReference>
<sequence length="454" mass="51792">MSLRTRLILLSSVWVLLLVIVFNVTIYFYILQKTTMAETRLLWNKAQVVLRNPETLNPANWGKPELLEEFNEPDILVRIIDTEGVVRASVSTNDRLSAYPTYYRSYNNSLMVNEFGIRMLFVQVPIREQGFQLGMLELGKSLNVVSEWLALIGTGLYMTTGAVLGVALVSGYFYTRVLIRPIGELLDTMNEIRRKRYFVTLSPRHTSQKDELGQLGQTFNDMIETLREQDARQKQFVADASHELRTPLTVIESYASLLRRWGSERPEVREEALEAIHSESVRLKGLIHSLLRLAELERGEEDFQARYISLLPLLQETIDRLALAFEREILLDAPEGSDPACLGNLEQLKQLFIIVLDNALKYSKTTVTVRCEEQGNEVLIVVEDQGVGIDEEELPHLFERFYRVDKTRQRYSGGSGLGLSIAKQIIERHGGQIRIESTPGEGTRVEIMLPQADF</sequence>
<keyword evidence="7 14" id="KW-0812">Transmembrane</keyword>
<evidence type="ECO:0000256" key="1">
    <source>
        <dbReference type="ARBA" id="ARBA00000085"/>
    </source>
</evidence>
<evidence type="ECO:0000256" key="6">
    <source>
        <dbReference type="ARBA" id="ARBA00022679"/>
    </source>
</evidence>
<dbReference type="InterPro" id="IPR003660">
    <property type="entry name" value="HAMP_dom"/>
</dbReference>
<feature type="transmembrane region" description="Helical" evidence="14">
    <location>
        <begin position="7"/>
        <end position="30"/>
    </location>
</feature>
<keyword evidence="6" id="KW-0808">Transferase</keyword>
<keyword evidence="18" id="KW-1185">Reference proteome</keyword>
<proteinExistence type="predicted"/>
<evidence type="ECO:0000256" key="13">
    <source>
        <dbReference type="ARBA" id="ARBA00023136"/>
    </source>
</evidence>
<dbReference type="PANTHER" id="PTHR45436">
    <property type="entry name" value="SENSOR HISTIDINE KINASE YKOH"/>
    <property type="match status" value="1"/>
</dbReference>
<dbReference type="InterPro" id="IPR036097">
    <property type="entry name" value="HisK_dim/P_sf"/>
</dbReference>
<evidence type="ECO:0000256" key="5">
    <source>
        <dbReference type="ARBA" id="ARBA00022553"/>
    </source>
</evidence>
<keyword evidence="11 14" id="KW-1133">Transmembrane helix</keyword>
<evidence type="ECO:0000256" key="2">
    <source>
        <dbReference type="ARBA" id="ARBA00004651"/>
    </source>
</evidence>
<dbReference type="CDD" id="cd00075">
    <property type="entry name" value="HATPase"/>
    <property type="match status" value="1"/>
</dbReference>
<dbReference type="InterPro" id="IPR036890">
    <property type="entry name" value="HATPase_C_sf"/>
</dbReference>
<dbReference type="InterPro" id="IPR003594">
    <property type="entry name" value="HATPase_dom"/>
</dbReference>
<dbReference type="EC" id="2.7.13.3" evidence="3"/>
<dbReference type="Pfam" id="PF00512">
    <property type="entry name" value="HisKA"/>
    <property type="match status" value="1"/>
</dbReference>
<keyword evidence="4" id="KW-1003">Cell membrane</keyword>
<dbReference type="InterPro" id="IPR050428">
    <property type="entry name" value="TCS_sensor_his_kinase"/>
</dbReference>
<dbReference type="CDD" id="cd06225">
    <property type="entry name" value="HAMP"/>
    <property type="match status" value="1"/>
</dbReference>
<comment type="subcellular location">
    <subcellularLocation>
        <location evidence="2">Cell membrane</location>
        <topology evidence="2">Multi-pass membrane protein</topology>
    </subcellularLocation>
</comment>
<evidence type="ECO:0000259" key="15">
    <source>
        <dbReference type="PROSITE" id="PS50109"/>
    </source>
</evidence>
<evidence type="ECO:0000313" key="17">
    <source>
        <dbReference type="EMBL" id="MEK8128418.1"/>
    </source>
</evidence>
<keyword evidence="5" id="KW-0597">Phosphoprotein</keyword>
<evidence type="ECO:0000256" key="9">
    <source>
        <dbReference type="ARBA" id="ARBA00022777"/>
    </source>
</evidence>
<dbReference type="EMBL" id="JBBPCC010000006">
    <property type="protein sequence ID" value="MEK8128418.1"/>
    <property type="molecule type" value="Genomic_DNA"/>
</dbReference>
<keyword evidence="13 14" id="KW-0472">Membrane</keyword>
<dbReference type="InterPro" id="IPR005467">
    <property type="entry name" value="His_kinase_dom"/>
</dbReference>
<organism evidence="17 18">
    <name type="scientific">Paenibacillus filicis</name>
    <dbReference type="NCBI Taxonomy" id="669464"/>
    <lineage>
        <taxon>Bacteria</taxon>
        <taxon>Bacillati</taxon>
        <taxon>Bacillota</taxon>
        <taxon>Bacilli</taxon>
        <taxon>Bacillales</taxon>
        <taxon>Paenibacillaceae</taxon>
        <taxon>Paenibacillus</taxon>
    </lineage>
</organism>
<evidence type="ECO:0000256" key="12">
    <source>
        <dbReference type="ARBA" id="ARBA00023012"/>
    </source>
</evidence>
<dbReference type="GO" id="GO:0005524">
    <property type="term" value="F:ATP binding"/>
    <property type="evidence" value="ECO:0007669"/>
    <property type="project" value="UniProtKB-KW"/>
</dbReference>
<name>A0ABU9DK24_9BACL</name>
<evidence type="ECO:0000256" key="3">
    <source>
        <dbReference type="ARBA" id="ARBA00012438"/>
    </source>
</evidence>
<dbReference type="Proteomes" id="UP001469365">
    <property type="component" value="Unassembled WGS sequence"/>
</dbReference>
<comment type="catalytic activity">
    <reaction evidence="1">
        <text>ATP + protein L-histidine = ADP + protein N-phospho-L-histidine.</text>
        <dbReference type="EC" id="2.7.13.3"/>
    </reaction>
</comment>
<evidence type="ECO:0000313" key="18">
    <source>
        <dbReference type="Proteomes" id="UP001469365"/>
    </source>
</evidence>
<dbReference type="CDD" id="cd00082">
    <property type="entry name" value="HisKA"/>
    <property type="match status" value="1"/>
</dbReference>
<gene>
    <name evidence="17" type="ORF">WMW72_10930</name>
</gene>
<dbReference type="Gene3D" id="1.10.287.130">
    <property type="match status" value="1"/>
</dbReference>
<feature type="transmembrane region" description="Helical" evidence="14">
    <location>
        <begin position="148"/>
        <end position="174"/>
    </location>
</feature>
<dbReference type="InterPro" id="IPR003661">
    <property type="entry name" value="HisK_dim/P_dom"/>
</dbReference>
<evidence type="ECO:0000256" key="14">
    <source>
        <dbReference type="SAM" id="Phobius"/>
    </source>
</evidence>
<evidence type="ECO:0000256" key="7">
    <source>
        <dbReference type="ARBA" id="ARBA00022692"/>
    </source>
</evidence>
<dbReference type="PROSITE" id="PS50109">
    <property type="entry name" value="HIS_KIN"/>
    <property type="match status" value="1"/>
</dbReference>
<evidence type="ECO:0000256" key="11">
    <source>
        <dbReference type="ARBA" id="ARBA00022989"/>
    </source>
</evidence>
<dbReference type="InterPro" id="IPR004358">
    <property type="entry name" value="Sig_transdc_His_kin-like_C"/>
</dbReference>
<dbReference type="Gene3D" id="6.10.340.10">
    <property type="match status" value="1"/>
</dbReference>
<dbReference type="SUPFAM" id="SSF47384">
    <property type="entry name" value="Homodimeric domain of signal transducing histidine kinase"/>
    <property type="match status" value="1"/>
</dbReference>
<dbReference type="Gene3D" id="3.30.565.10">
    <property type="entry name" value="Histidine kinase-like ATPase, C-terminal domain"/>
    <property type="match status" value="1"/>
</dbReference>
<evidence type="ECO:0000256" key="4">
    <source>
        <dbReference type="ARBA" id="ARBA00022475"/>
    </source>
</evidence>
<feature type="domain" description="Histidine kinase" evidence="15">
    <location>
        <begin position="239"/>
        <end position="453"/>
    </location>
</feature>
<dbReference type="PROSITE" id="PS50885">
    <property type="entry name" value="HAMP"/>
    <property type="match status" value="1"/>
</dbReference>
<keyword evidence="8" id="KW-0547">Nucleotide-binding</keyword>